<keyword evidence="7 10" id="KW-0460">Magnesium</keyword>
<evidence type="ECO:0000256" key="7">
    <source>
        <dbReference type="ARBA" id="ARBA00022842"/>
    </source>
</evidence>
<dbReference type="InterPro" id="IPR024932">
    <property type="entry name" value="ApbE"/>
</dbReference>
<sequence>MMTQSSNSTMSRRRFLVTASVFGALPVLPAAAGELQKITWTGSALGAEATIQLYHNDPDWARAQLDRCQREIRRLENLFSLYRPGSAICRLNAAGRLDNPDIEFLELMSAAVSFSARTDGLFDVTVQPLWELFADHFSDGNADPAGPDAVRIKAALAKIGSMDISISVDRIAFEKPGMAITLNGVAQGYITDRISSLLKTAGFESVLVSLGETYALGRKADGAPWRVGVSGAENNMQPVAVRELTNKAIATSGGYGSPFAPGTTANHLLDPRTGEFAEFKRSVSVISASATYADMASTALSLMTETDGETFARGDPRIEEVIYG</sequence>
<protein>
    <recommendedName>
        <fullName evidence="2 10">FAD:protein FMN transferase</fullName>
        <ecNumber evidence="1 10">2.7.1.180</ecNumber>
    </recommendedName>
    <alternativeName>
        <fullName evidence="8 10">Flavin transferase</fullName>
    </alternativeName>
</protein>
<evidence type="ECO:0000256" key="5">
    <source>
        <dbReference type="ARBA" id="ARBA00022723"/>
    </source>
</evidence>
<comment type="catalytic activity">
    <reaction evidence="9 10">
        <text>L-threonyl-[protein] + FAD = FMN-L-threonyl-[protein] + AMP + H(+)</text>
        <dbReference type="Rhea" id="RHEA:36847"/>
        <dbReference type="Rhea" id="RHEA-COMP:11060"/>
        <dbReference type="Rhea" id="RHEA-COMP:11061"/>
        <dbReference type="ChEBI" id="CHEBI:15378"/>
        <dbReference type="ChEBI" id="CHEBI:30013"/>
        <dbReference type="ChEBI" id="CHEBI:57692"/>
        <dbReference type="ChEBI" id="CHEBI:74257"/>
        <dbReference type="ChEBI" id="CHEBI:456215"/>
        <dbReference type="EC" id="2.7.1.180"/>
    </reaction>
</comment>
<dbReference type="PANTHER" id="PTHR30040:SF2">
    <property type="entry name" value="FAD:PROTEIN FMN TRANSFERASE"/>
    <property type="match status" value="1"/>
</dbReference>
<dbReference type="OrthoDB" id="9778595at2"/>
<name>A0A845MI64_9PROT</name>
<keyword evidence="14" id="KW-1185">Reference proteome</keyword>
<feature type="binding site" evidence="11">
    <location>
        <position position="298"/>
    </location>
    <ligand>
        <name>Mg(2+)</name>
        <dbReference type="ChEBI" id="CHEBI:18420"/>
    </ligand>
</feature>
<dbReference type="RefSeq" id="WP_161339913.1">
    <property type="nucleotide sequence ID" value="NZ_JBHSDG010000003.1"/>
</dbReference>
<dbReference type="AlphaFoldDB" id="A0A845MI64"/>
<dbReference type="InterPro" id="IPR006311">
    <property type="entry name" value="TAT_signal"/>
</dbReference>
<keyword evidence="6 10" id="KW-0274">FAD</keyword>
<evidence type="ECO:0000313" key="14">
    <source>
        <dbReference type="Proteomes" id="UP000445696"/>
    </source>
</evidence>
<evidence type="ECO:0000256" key="1">
    <source>
        <dbReference type="ARBA" id="ARBA00011955"/>
    </source>
</evidence>
<dbReference type="EMBL" id="WTVA01000015">
    <property type="protein sequence ID" value="MZR23441.1"/>
    <property type="molecule type" value="Genomic_DNA"/>
</dbReference>
<keyword evidence="12" id="KW-0732">Signal</keyword>
<keyword evidence="3 10" id="KW-0285">Flavoprotein</keyword>
<evidence type="ECO:0000256" key="9">
    <source>
        <dbReference type="ARBA" id="ARBA00048540"/>
    </source>
</evidence>
<proteinExistence type="inferred from homology"/>
<evidence type="ECO:0000256" key="8">
    <source>
        <dbReference type="ARBA" id="ARBA00031306"/>
    </source>
</evidence>
<dbReference type="Gene3D" id="3.10.520.10">
    <property type="entry name" value="ApbE-like domains"/>
    <property type="match status" value="1"/>
</dbReference>
<dbReference type="SUPFAM" id="SSF143631">
    <property type="entry name" value="ApbE-like"/>
    <property type="match status" value="1"/>
</dbReference>
<gene>
    <name evidence="13" type="ORF">GQF03_13970</name>
</gene>
<feature type="signal peptide" evidence="12">
    <location>
        <begin position="1"/>
        <end position="32"/>
    </location>
</feature>
<evidence type="ECO:0000313" key="13">
    <source>
        <dbReference type="EMBL" id="MZR23441.1"/>
    </source>
</evidence>
<dbReference type="GO" id="GO:0046872">
    <property type="term" value="F:metal ion binding"/>
    <property type="evidence" value="ECO:0007669"/>
    <property type="project" value="UniProtKB-UniRule"/>
</dbReference>
<evidence type="ECO:0000256" key="2">
    <source>
        <dbReference type="ARBA" id="ARBA00016337"/>
    </source>
</evidence>
<dbReference type="InterPro" id="IPR003374">
    <property type="entry name" value="ApbE-like_sf"/>
</dbReference>
<evidence type="ECO:0000256" key="10">
    <source>
        <dbReference type="PIRNR" id="PIRNR006268"/>
    </source>
</evidence>
<comment type="similarity">
    <text evidence="10">Belongs to the ApbE family.</text>
</comment>
<keyword evidence="4 10" id="KW-0808">Transferase</keyword>
<keyword evidence="5 10" id="KW-0479">Metal-binding</keyword>
<evidence type="ECO:0000256" key="4">
    <source>
        <dbReference type="ARBA" id="ARBA00022679"/>
    </source>
</evidence>
<evidence type="ECO:0000256" key="6">
    <source>
        <dbReference type="ARBA" id="ARBA00022827"/>
    </source>
</evidence>
<feature type="binding site" evidence="11">
    <location>
        <position position="184"/>
    </location>
    <ligand>
        <name>Mg(2+)</name>
        <dbReference type="ChEBI" id="CHEBI:18420"/>
    </ligand>
</feature>
<dbReference type="Pfam" id="PF02424">
    <property type="entry name" value="ApbE"/>
    <property type="match status" value="1"/>
</dbReference>
<dbReference type="Proteomes" id="UP000445696">
    <property type="component" value="Unassembled WGS sequence"/>
</dbReference>
<dbReference type="PANTHER" id="PTHR30040">
    <property type="entry name" value="THIAMINE BIOSYNTHESIS LIPOPROTEIN APBE"/>
    <property type="match status" value="1"/>
</dbReference>
<dbReference type="PIRSF" id="PIRSF006268">
    <property type="entry name" value="ApbE"/>
    <property type="match status" value="1"/>
</dbReference>
<comment type="caution">
    <text evidence="13">The sequence shown here is derived from an EMBL/GenBank/DDBJ whole genome shotgun (WGS) entry which is preliminary data.</text>
</comment>
<reference evidence="13 14" key="1">
    <citation type="journal article" date="2014" name="Int. J. Syst. Evol. Microbiol.">
        <title>Sneathiella chungangensis sp. nov., isolated from a marine sand, and emended description of the genus Sneathiella.</title>
        <authorList>
            <person name="Siamphan C."/>
            <person name="Kim H."/>
            <person name="Lee J.S."/>
            <person name="Kim W."/>
        </authorList>
    </citation>
    <scope>NUCLEOTIDE SEQUENCE [LARGE SCALE GENOMIC DNA]</scope>
    <source>
        <strain evidence="13 14">KCTC 32476</strain>
    </source>
</reference>
<comment type="cofactor">
    <cofactor evidence="11">
        <name>Mg(2+)</name>
        <dbReference type="ChEBI" id="CHEBI:18420"/>
    </cofactor>
    <cofactor evidence="11">
        <name>Mn(2+)</name>
        <dbReference type="ChEBI" id="CHEBI:29035"/>
    </cofactor>
    <text evidence="11">Magnesium. Can also use manganese.</text>
</comment>
<feature type="chain" id="PRO_5039933894" description="FAD:protein FMN transferase" evidence="12">
    <location>
        <begin position="33"/>
        <end position="324"/>
    </location>
</feature>
<evidence type="ECO:0000256" key="12">
    <source>
        <dbReference type="SAM" id="SignalP"/>
    </source>
</evidence>
<accession>A0A845MI64</accession>
<dbReference type="PROSITE" id="PS51318">
    <property type="entry name" value="TAT"/>
    <property type="match status" value="1"/>
</dbReference>
<organism evidence="13 14">
    <name type="scientific">Sneathiella chungangensis</name>
    <dbReference type="NCBI Taxonomy" id="1418234"/>
    <lineage>
        <taxon>Bacteria</taxon>
        <taxon>Pseudomonadati</taxon>
        <taxon>Pseudomonadota</taxon>
        <taxon>Alphaproteobacteria</taxon>
        <taxon>Sneathiellales</taxon>
        <taxon>Sneathiellaceae</taxon>
        <taxon>Sneathiella</taxon>
    </lineage>
</organism>
<feature type="binding site" evidence="11">
    <location>
        <position position="294"/>
    </location>
    <ligand>
        <name>Mg(2+)</name>
        <dbReference type="ChEBI" id="CHEBI:18420"/>
    </ligand>
</feature>
<evidence type="ECO:0000256" key="11">
    <source>
        <dbReference type="PIRSR" id="PIRSR006268-2"/>
    </source>
</evidence>
<dbReference type="EC" id="2.7.1.180" evidence="1 10"/>
<dbReference type="GO" id="GO:0016740">
    <property type="term" value="F:transferase activity"/>
    <property type="evidence" value="ECO:0007669"/>
    <property type="project" value="UniProtKB-UniRule"/>
</dbReference>
<evidence type="ECO:0000256" key="3">
    <source>
        <dbReference type="ARBA" id="ARBA00022630"/>
    </source>
</evidence>